<comment type="caution">
    <text evidence="1">The sequence shown here is derived from an EMBL/GenBank/DDBJ whole genome shotgun (WGS) entry which is preliminary data.</text>
</comment>
<name>A0A832T3C6_PYRHR</name>
<gene>
    <name evidence="1" type="ORF">HA331_08690</name>
</gene>
<dbReference type="EMBL" id="DUJN01000008">
    <property type="protein sequence ID" value="HII61795.1"/>
    <property type="molecule type" value="Genomic_DNA"/>
</dbReference>
<protein>
    <submittedName>
        <fullName evidence="1">Uncharacterized protein</fullName>
    </submittedName>
</protein>
<accession>A0A832T3C6</accession>
<dbReference type="GeneID" id="1443486"/>
<dbReference type="RefSeq" id="WP_010885251.1">
    <property type="nucleotide sequence ID" value="NZ_DUJN01000008.1"/>
</dbReference>
<evidence type="ECO:0000313" key="2">
    <source>
        <dbReference type="Proteomes" id="UP000617544"/>
    </source>
</evidence>
<sequence>MKKDLTIIVGVVLVFSIFIAYKPLKSPEPQKVITKEYIVSTYQGYVAGYVDEVIALHAYLITPEDQDFRGTVGVRNLPPCLDFKDVGVSKYSYPGATVFDIIVTLRLKEPGHCIMNKTYVVIWRNNITKKIPMGIIEFNILEASEEKTLTIPAYVEAFVGSNSLVPRLMYTISNPFEEAVEIVNVSFRVPGLRIVDFEPREIPPRGVVNFTVTLTNTTKLNNLYIIKPLIVYKVGKEEYRMPAPPCYYITLPGVEKS</sequence>
<evidence type="ECO:0000313" key="1">
    <source>
        <dbReference type="EMBL" id="HII61795.1"/>
    </source>
</evidence>
<proteinExistence type="predicted"/>
<reference evidence="1" key="1">
    <citation type="journal article" date="2020" name="bioRxiv">
        <title>A rank-normalized archaeal taxonomy based on genome phylogeny resolves widespread incomplete and uneven classifications.</title>
        <authorList>
            <person name="Rinke C."/>
            <person name="Chuvochina M."/>
            <person name="Mussig A.J."/>
            <person name="Chaumeil P.-A."/>
            <person name="Waite D.W."/>
            <person name="Whitman W.B."/>
            <person name="Parks D.H."/>
            <person name="Hugenholtz P."/>
        </authorList>
    </citation>
    <scope>NUCLEOTIDE SEQUENCE</scope>
    <source>
        <strain evidence="1">UBA8834</strain>
    </source>
</reference>
<organism evidence="1 2">
    <name type="scientific">Pyrococcus horikoshii</name>
    <dbReference type="NCBI Taxonomy" id="53953"/>
    <lineage>
        <taxon>Archaea</taxon>
        <taxon>Methanobacteriati</taxon>
        <taxon>Methanobacteriota</taxon>
        <taxon>Thermococci</taxon>
        <taxon>Thermococcales</taxon>
        <taxon>Thermococcaceae</taxon>
        <taxon>Pyrococcus</taxon>
    </lineage>
</organism>
<dbReference type="Proteomes" id="UP000617544">
    <property type="component" value="Unassembled WGS sequence"/>
</dbReference>
<dbReference type="AlphaFoldDB" id="A0A832T3C6"/>
<dbReference type="OMA" id="MYTILNP"/>